<accession>A0A843UVX3</accession>
<evidence type="ECO:0000313" key="2">
    <source>
        <dbReference type="Proteomes" id="UP000652761"/>
    </source>
</evidence>
<organism evidence="1 2">
    <name type="scientific">Colocasia esculenta</name>
    <name type="common">Wild taro</name>
    <name type="synonym">Arum esculentum</name>
    <dbReference type="NCBI Taxonomy" id="4460"/>
    <lineage>
        <taxon>Eukaryota</taxon>
        <taxon>Viridiplantae</taxon>
        <taxon>Streptophyta</taxon>
        <taxon>Embryophyta</taxon>
        <taxon>Tracheophyta</taxon>
        <taxon>Spermatophyta</taxon>
        <taxon>Magnoliopsida</taxon>
        <taxon>Liliopsida</taxon>
        <taxon>Araceae</taxon>
        <taxon>Aroideae</taxon>
        <taxon>Colocasieae</taxon>
        <taxon>Colocasia</taxon>
    </lineage>
</organism>
<reference evidence="1" key="1">
    <citation type="submission" date="2017-07" db="EMBL/GenBank/DDBJ databases">
        <title>Taro Niue Genome Assembly and Annotation.</title>
        <authorList>
            <person name="Atibalentja N."/>
            <person name="Keating K."/>
            <person name="Fields C.J."/>
        </authorList>
    </citation>
    <scope>NUCLEOTIDE SEQUENCE</scope>
    <source>
        <strain evidence="1">Niue_2</strain>
        <tissue evidence="1">Leaf</tissue>
    </source>
</reference>
<keyword evidence="2" id="KW-1185">Reference proteome</keyword>
<dbReference type="AlphaFoldDB" id="A0A843UVX3"/>
<sequence>MTQVFIRWKETKEHTMCRRAMSNDFFEIVLPNPVLSAATVDLAVVFGTALSRSMGFGPSGGLESCPLLCSRRLGELSGSLPLVTTGDIDCLRFELAGGAASA</sequence>
<gene>
    <name evidence="1" type="ORF">Taro_019282</name>
</gene>
<comment type="caution">
    <text evidence="1">The sequence shown here is derived from an EMBL/GenBank/DDBJ whole genome shotgun (WGS) entry which is preliminary data.</text>
</comment>
<protein>
    <submittedName>
        <fullName evidence="1">Uncharacterized protein</fullName>
    </submittedName>
</protein>
<dbReference type="Proteomes" id="UP000652761">
    <property type="component" value="Unassembled WGS sequence"/>
</dbReference>
<dbReference type="EMBL" id="NMUH01000924">
    <property type="protein sequence ID" value="MQL86746.1"/>
    <property type="molecule type" value="Genomic_DNA"/>
</dbReference>
<evidence type="ECO:0000313" key="1">
    <source>
        <dbReference type="EMBL" id="MQL86746.1"/>
    </source>
</evidence>
<proteinExistence type="predicted"/>
<name>A0A843UVX3_COLES</name>
<dbReference type="OrthoDB" id="804788at2759"/>